<comment type="catalytic activity">
    <reaction evidence="6">
        <text>Exonucleolytic cleavage in either 5'- to 3'- or 3'- to 5'-direction to yield nucleoside 5'-phosphates.</text>
        <dbReference type="EC" id="3.1.11.6"/>
    </reaction>
</comment>
<dbReference type="GO" id="GO:0009318">
    <property type="term" value="C:exodeoxyribonuclease VII complex"/>
    <property type="evidence" value="ECO:0007669"/>
    <property type="project" value="UniProtKB-UniRule"/>
</dbReference>
<evidence type="ECO:0000256" key="7">
    <source>
        <dbReference type="SAM" id="MobiDB-lite"/>
    </source>
</evidence>
<proteinExistence type="inferred from homology"/>
<comment type="similarity">
    <text evidence="1 6">Belongs to the XseB family.</text>
</comment>
<evidence type="ECO:0000256" key="3">
    <source>
        <dbReference type="ARBA" id="ARBA00022722"/>
    </source>
</evidence>
<dbReference type="EC" id="3.1.11.6" evidence="6"/>
<dbReference type="Proteomes" id="UP000441336">
    <property type="component" value="Unassembled WGS sequence"/>
</dbReference>
<protein>
    <recommendedName>
        <fullName evidence="6">Exodeoxyribonuclease 7 small subunit</fullName>
        <ecNumber evidence="6">3.1.11.6</ecNumber>
    </recommendedName>
    <alternativeName>
        <fullName evidence="6">Exodeoxyribonuclease VII small subunit</fullName>
        <shortName evidence="6">Exonuclease VII small subunit</shortName>
    </alternativeName>
</protein>
<keyword evidence="9" id="KW-1185">Reference proteome</keyword>
<dbReference type="InterPro" id="IPR003761">
    <property type="entry name" value="Exonuc_VII_S"/>
</dbReference>
<dbReference type="GO" id="GO:0008855">
    <property type="term" value="F:exodeoxyribonuclease VII activity"/>
    <property type="evidence" value="ECO:0007669"/>
    <property type="project" value="UniProtKB-UniRule"/>
</dbReference>
<keyword evidence="2 6" id="KW-0963">Cytoplasm</keyword>
<comment type="function">
    <text evidence="6">Bidirectionally degrades single-stranded DNA into large acid-insoluble oligonucleotides, which are then degraded further into small acid-soluble oligonucleotides.</text>
</comment>
<dbReference type="GO" id="GO:0006308">
    <property type="term" value="P:DNA catabolic process"/>
    <property type="evidence" value="ECO:0007669"/>
    <property type="project" value="UniProtKB-UniRule"/>
</dbReference>
<dbReference type="InterPro" id="IPR037004">
    <property type="entry name" value="Exonuc_VII_ssu_sf"/>
</dbReference>
<evidence type="ECO:0000256" key="1">
    <source>
        <dbReference type="ARBA" id="ARBA00009998"/>
    </source>
</evidence>
<gene>
    <name evidence="6 8" type="primary">xseB</name>
    <name evidence="8" type="ORF">GO988_03680</name>
</gene>
<dbReference type="AlphaFoldDB" id="A0A7K1TAJ0"/>
<dbReference type="SUPFAM" id="SSF116842">
    <property type="entry name" value="XseB-like"/>
    <property type="match status" value="1"/>
</dbReference>
<accession>A0A7K1TAJ0</accession>
<dbReference type="EMBL" id="WQKZ01000001">
    <property type="protein sequence ID" value="MVN75418.1"/>
    <property type="molecule type" value="Genomic_DNA"/>
</dbReference>
<comment type="subcellular location">
    <subcellularLocation>
        <location evidence="6">Cytoplasm</location>
    </subcellularLocation>
</comment>
<dbReference type="Gene3D" id="1.10.287.1040">
    <property type="entry name" value="Exonuclease VII, small subunit"/>
    <property type="match status" value="1"/>
</dbReference>
<feature type="compositionally biased region" description="Acidic residues" evidence="7">
    <location>
        <begin position="63"/>
        <end position="98"/>
    </location>
</feature>
<keyword evidence="3 6" id="KW-0540">Nuclease</keyword>
<evidence type="ECO:0000256" key="6">
    <source>
        <dbReference type="HAMAP-Rule" id="MF_00337"/>
    </source>
</evidence>
<comment type="subunit">
    <text evidence="6">Heterooligomer composed of large and small subunits.</text>
</comment>
<keyword evidence="5 6" id="KW-0269">Exonuclease</keyword>
<dbReference type="NCBIfam" id="TIGR01280">
    <property type="entry name" value="xseB"/>
    <property type="match status" value="1"/>
</dbReference>
<organism evidence="8 9">
    <name type="scientific">Hymenobacter ginkgonis</name>
    <dbReference type="NCBI Taxonomy" id="2682976"/>
    <lineage>
        <taxon>Bacteria</taxon>
        <taxon>Pseudomonadati</taxon>
        <taxon>Bacteroidota</taxon>
        <taxon>Cytophagia</taxon>
        <taxon>Cytophagales</taxon>
        <taxon>Hymenobacteraceae</taxon>
        <taxon>Hymenobacter</taxon>
    </lineage>
</organism>
<evidence type="ECO:0000256" key="4">
    <source>
        <dbReference type="ARBA" id="ARBA00022801"/>
    </source>
</evidence>
<evidence type="ECO:0000313" key="9">
    <source>
        <dbReference type="Proteomes" id="UP000441336"/>
    </source>
</evidence>
<sequence length="112" mass="12838">MIQTEVTYNEAIQELETILRSLETDQVDVDDLTARAERSAELIRLCRHKLRHAEASLDRVFDSLDEEETEPEEDDEDLDDDDLAEDDSEDDDAEDDDYQPGGPGRPAQPRLF</sequence>
<comment type="caution">
    <text evidence="8">The sequence shown here is derived from an EMBL/GenBank/DDBJ whole genome shotgun (WGS) entry which is preliminary data.</text>
</comment>
<evidence type="ECO:0000313" key="8">
    <source>
        <dbReference type="EMBL" id="MVN75418.1"/>
    </source>
</evidence>
<reference evidence="8 9" key="1">
    <citation type="submission" date="2019-12" db="EMBL/GenBank/DDBJ databases">
        <title>Hymenobacter sp. HMF4947 Genome sequencing and assembly.</title>
        <authorList>
            <person name="Kang H."/>
            <person name="Cha I."/>
            <person name="Kim H."/>
            <person name="Joh K."/>
        </authorList>
    </citation>
    <scope>NUCLEOTIDE SEQUENCE [LARGE SCALE GENOMIC DNA]</scope>
    <source>
        <strain evidence="8 9">HMF4947</strain>
    </source>
</reference>
<dbReference type="Pfam" id="PF02609">
    <property type="entry name" value="Exonuc_VII_S"/>
    <property type="match status" value="1"/>
</dbReference>
<evidence type="ECO:0000256" key="5">
    <source>
        <dbReference type="ARBA" id="ARBA00022839"/>
    </source>
</evidence>
<feature type="region of interest" description="Disordered" evidence="7">
    <location>
        <begin position="57"/>
        <end position="112"/>
    </location>
</feature>
<evidence type="ECO:0000256" key="2">
    <source>
        <dbReference type="ARBA" id="ARBA00022490"/>
    </source>
</evidence>
<keyword evidence="4 6" id="KW-0378">Hydrolase</keyword>
<dbReference type="HAMAP" id="MF_00337">
    <property type="entry name" value="Exonuc_7_S"/>
    <property type="match status" value="1"/>
</dbReference>
<name>A0A7K1TAJ0_9BACT</name>
<dbReference type="GO" id="GO:0005737">
    <property type="term" value="C:cytoplasm"/>
    <property type="evidence" value="ECO:0007669"/>
    <property type="project" value="UniProtKB-SubCell"/>
</dbReference>